<keyword evidence="4" id="KW-0472">Membrane</keyword>
<dbReference type="PANTHER" id="PTHR30026:SF20">
    <property type="entry name" value="OUTER MEMBRANE PROTEIN TOLC"/>
    <property type="match status" value="1"/>
</dbReference>
<dbReference type="PANTHER" id="PTHR30026">
    <property type="entry name" value="OUTER MEMBRANE PROTEIN TOLC"/>
    <property type="match status" value="1"/>
</dbReference>
<comment type="subcellular location">
    <subcellularLocation>
        <location evidence="1">Cell outer membrane</location>
    </subcellularLocation>
</comment>
<feature type="signal peptide" evidence="7">
    <location>
        <begin position="1"/>
        <end position="25"/>
    </location>
</feature>
<comment type="caution">
    <text evidence="8">The sequence shown here is derived from an EMBL/GenBank/DDBJ whole genome shotgun (WGS) entry which is preliminary data.</text>
</comment>
<organism evidence="8 9">
    <name type="scientific">Flintibacter hominis</name>
    <dbReference type="NCBI Taxonomy" id="2763048"/>
    <lineage>
        <taxon>Bacteria</taxon>
        <taxon>Bacillati</taxon>
        <taxon>Bacillota</taxon>
        <taxon>Clostridia</taxon>
        <taxon>Eubacteriales</taxon>
        <taxon>Flintibacter</taxon>
    </lineage>
</organism>
<keyword evidence="9" id="KW-1185">Reference proteome</keyword>
<evidence type="ECO:0000256" key="7">
    <source>
        <dbReference type="SAM" id="SignalP"/>
    </source>
</evidence>
<name>A0A8J6J9L5_9FIRM</name>
<evidence type="ECO:0000256" key="6">
    <source>
        <dbReference type="SAM" id="MobiDB-lite"/>
    </source>
</evidence>
<keyword evidence="3" id="KW-0812">Transmembrane</keyword>
<dbReference type="RefSeq" id="WP_186852894.1">
    <property type="nucleotide sequence ID" value="NZ_JACOPO010000005.1"/>
</dbReference>
<dbReference type="GO" id="GO:0015288">
    <property type="term" value="F:porin activity"/>
    <property type="evidence" value="ECO:0007669"/>
    <property type="project" value="TreeGrafter"/>
</dbReference>
<evidence type="ECO:0000256" key="1">
    <source>
        <dbReference type="ARBA" id="ARBA00004442"/>
    </source>
</evidence>
<feature type="region of interest" description="Disordered" evidence="6">
    <location>
        <begin position="32"/>
        <end position="92"/>
    </location>
</feature>
<feature type="compositionally biased region" description="Acidic residues" evidence="6">
    <location>
        <begin position="72"/>
        <end position="83"/>
    </location>
</feature>
<dbReference type="EMBL" id="JACOPO010000005">
    <property type="protein sequence ID" value="MBC5722937.1"/>
    <property type="molecule type" value="Genomic_DNA"/>
</dbReference>
<dbReference type="GO" id="GO:1990281">
    <property type="term" value="C:efflux pump complex"/>
    <property type="evidence" value="ECO:0007669"/>
    <property type="project" value="TreeGrafter"/>
</dbReference>
<dbReference type="GO" id="GO:0015562">
    <property type="term" value="F:efflux transmembrane transporter activity"/>
    <property type="evidence" value="ECO:0007669"/>
    <property type="project" value="InterPro"/>
</dbReference>
<keyword evidence="7" id="KW-0732">Signal</keyword>
<gene>
    <name evidence="8" type="ORF">H8S11_08945</name>
</gene>
<evidence type="ECO:0000256" key="2">
    <source>
        <dbReference type="ARBA" id="ARBA00022452"/>
    </source>
</evidence>
<keyword evidence="5" id="KW-0998">Cell outer membrane</keyword>
<dbReference type="SUPFAM" id="SSF56954">
    <property type="entry name" value="Outer membrane efflux proteins (OEP)"/>
    <property type="match status" value="1"/>
</dbReference>
<sequence length="458" mass="50364">MKHRTIALLLAAALGLSLIGGAALAVEDDAASSGSTAAQTDGAPTSGEPDVSPENTEGAEEMESAVYGADAGEAEEEQEEQPPAEEYIPDPVGSISFTNLEHRLRENNLNLLALEESIQAIEAIDYEKMTDDIRKQINQIAQAQWGMIVTGGAVGSIAASSMDAAYDSLRDTFDDLKDGKIQEDNAAVIRQLENAQEQIIMAAESLYVALVDLELNDSALDRQLTALDRTIQEMELRYELGHISSQTLRQTQASRTALVSGQQTLEMNISNYKAQLEMLIGAEQTGNIQLQGLPQVTSQQLEEMDLEADLAAAKEVSYDLFAAQRTLEDAQEDFKDAGKDYNYNEKKYQYVSAQHTWESAQYTYQATLQSFENSFRSLYLQVKDYKQVLDAARTALAVEQDNYSVAQLKHSQGSLSDNGLLEAEDKVKSAQETVEGAEVDLFTAYNNYRWAVDYGILN</sequence>
<dbReference type="AlphaFoldDB" id="A0A8J6J9L5"/>
<evidence type="ECO:0000313" key="8">
    <source>
        <dbReference type="EMBL" id="MBC5722937.1"/>
    </source>
</evidence>
<proteinExistence type="predicted"/>
<evidence type="ECO:0000256" key="4">
    <source>
        <dbReference type="ARBA" id="ARBA00023136"/>
    </source>
</evidence>
<dbReference type="InterPro" id="IPR051906">
    <property type="entry name" value="TolC-like"/>
</dbReference>
<evidence type="ECO:0000313" key="9">
    <source>
        <dbReference type="Proteomes" id="UP000628736"/>
    </source>
</evidence>
<feature type="compositionally biased region" description="Polar residues" evidence="6">
    <location>
        <begin position="32"/>
        <end position="43"/>
    </location>
</feature>
<evidence type="ECO:0000256" key="5">
    <source>
        <dbReference type="ARBA" id="ARBA00023237"/>
    </source>
</evidence>
<evidence type="ECO:0000256" key="3">
    <source>
        <dbReference type="ARBA" id="ARBA00022692"/>
    </source>
</evidence>
<feature type="chain" id="PRO_5035207770" evidence="7">
    <location>
        <begin position="26"/>
        <end position="458"/>
    </location>
</feature>
<keyword evidence="2" id="KW-1134">Transmembrane beta strand</keyword>
<protein>
    <submittedName>
        <fullName evidence="8">TolC family protein</fullName>
    </submittedName>
</protein>
<reference evidence="8" key="1">
    <citation type="submission" date="2020-08" db="EMBL/GenBank/DDBJ databases">
        <title>Genome public.</title>
        <authorList>
            <person name="Liu C."/>
            <person name="Sun Q."/>
        </authorList>
    </citation>
    <scope>NUCLEOTIDE SEQUENCE</scope>
    <source>
        <strain evidence="8">NSJ-23</strain>
    </source>
</reference>
<dbReference type="Proteomes" id="UP000628736">
    <property type="component" value="Unassembled WGS sequence"/>
</dbReference>
<dbReference type="GO" id="GO:0009279">
    <property type="term" value="C:cell outer membrane"/>
    <property type="evidence" value="ECO:0007669"/>
    <property type="project" value="UniProtKB-SubCell"/>
</dbReference>
<accession>A0A8J6J9L5</accession>
<dbReference type="Gene3D" id="1.20.1600.10">
    <property type="entry name" value="Outer membrane efflux proteins (OEP)"/>
    <property type="match status" value="1"/>
</dbReference>